<evidence type="ECO:0000256" key="1">
    <source>
        <dbReference type="SAM" id="Phobius"/>
    </source>
</evidence>
<organism evidence="2 3">
    <name type="scientific">Marinobacter nitratireducens</name>
    <dbReference type="NCBI Taxonomy" id="1137280"/>
    <lineage>
        <taxon>Bacteria</taxon>
        <taxon>Pseudomonadati</taxon>
        <taxon>Pseudomonadota</taxon>
        <taxon>Gammaproteobacteria</taxon>
        <taxon>Pseudomonadales</taxon>
        <taxon>Marinobacteraceae</taxon>
        <taxon>Marinobacter</taxon>
    </lineage>
</organism>
<feature type="transmembrane region" description="Helical" evidence="1">
    <location>
        <begin position="116"/>
        <end position="134"/>
    </location>
</feature>
<keyword evidence="1" id="KW-0812">Transmembrane</keyword>
<feature type="transmembrane region" description="Helical" evidence="1">
    <location>
        <begin position="146"/>
        <end position="167"/>
    </location>
</feature>
<feature type="transmembrane region" description="Helical" evidence="1">
    <location>
        <begin position="7"/>
        <end position="31"/>
    </location>
</feature>
<protein>
    <recommendedName>
        <fullName evidence="4">Transmembrane protein</fullName>
    </recommendedName>
</protein>
<evidence type="ECO:0008006" key="4">
    <source>
        <dbReference type="Google" id="ProtNLM"/>
    </source>
</evidence>
<proteinExistence type="predicted"/>
<gene>
    <name evidence="2" type="ORF">D777_01643</name>
</gene>
<keyword evidence="1" id="KW-1133">Transmembrane helix</keyword>
<keyword evidence="3" id="KW-1185">Reference proteome</keyword>
<dbReference type="PATRIC" id="fig|1137280.3.peg.1455"/>
<comment type="caution">
    <text evidence="2">The sequence shown here is derived from an EMBL/GenBank/DDBJ whole genome shotgun (WGS) entry which is preliminary data.</text>
</comment>
<evidence type="ECO:0000313" key="2">
    <source>
        <dbReference type="EMBL" id="KEF31294.1"/>
    </source>
</evidence>
<name>A0A072N0T7_9GAMM</name>
<evidence type="ECO:0000313" key="3">
    <source>
        <dbReference type="Proteomes" id="UP000035057"/>
    </source>
</evidence>
<dbReference type="EMBL" id="ANIE01000005">
    <property type="protein sequence ID" value="KEF31294.1"/>
    <property type="molecule type" value="Genomic_DNA"/>
</dbReference>
<sequence>MKQLIKYAGFFITSVFLAVWAAAILMIVSLYSQNATIMVLDLLVTWGGDFFAPLTEGGKLVFSTDSTDMGPNDISGVDAVMYLSGWVSLGLYALGALYDAIGWKKISITREAKTRFVRRFSLAGFIIVLLSGFFRFESGMASDSFFASLILGIFVAPGLLISGYGWVIGNAQVGKALDHVDNAASEFGT</sequence>
<dbReference type="STRING" id="1137280.D777_01643"/>
<feature type="transmembrane region" description="Helical" evidence="1">
    <location>
        <begin position="79"/>
        <end position="101"/>
    </location>
</feature>
<accession>A0A072N0T7</accession>
<dbReference type="AlphaFoldDB" id="A0A072N0T7"/>
<keyword evidence="1" id="KW-0472">Membrane</keyword>
<reference evidence="2 3" key="1">
    <citation type="submission" date="2012-12" db="EMBL/GenBank/DDBJ databases">
        <title>Genome assembly of Marinobacter sp. AK21.</title>
        <authorList>
            <person name="Khatri I."/>
            <person name="Kumar R."/>
            <person name="Vaidya B."/>
            <person name="Subramanian S."/>
            <person name="Pinnaka A."/>
        </authorList>
    </citation>
    <scope>NUCLEOTIDE SEQUENCE [LARGE SCALE GENOMIC DNA]</scope>
    <source>
        <strain evidence="2 3">AK21</strain>
    </source>
</reference>
<dbReference type="Proteomes" id="UP000035057">
    <property type="component" value="Unassembled WGS sequence"/>
</dbReference>